<keyword evidence="4" id="KW-0597">Phosphoprotein</keyword>
<dbReference type="InterPro" id="IPR000719">
    <property type="entry name" value="Prot_kinase_dom"/>
</dbReference>
<dbReference type="GO" id="GO:0005524">
    <property type="term" value="F:ATP binding"/>
    <property type="evidence" value="ECO:0007669"/>
    <property type="project" value="UniProtKB-KW"/>
</dbReference>
<feature type="transmembrane region" description="Helical" evidence="20">
    <location>
        <begin position="508"/>
        <end position="531"/>
    </location>
</feature>
<dbReference type="Gene3D" id="2.60.120.430">
    <property type="entry name" value="Galactose-binding lectin"/>
    <property type="match status" value="1"/>
</dbReference>
<sequence length="789" mass="88814">MVSLCLEASTVLAQNGHLLKEEKDALHEVAVQLGKKDWDFNLNPCDGNSNWTTPKRYDMPCDLTRNYLSGTIPPEWALTKLEYMSVTVNRLSGPLPEYLGTLLRLYICELPMELNNLKKLTELRLSSNNFIGKIPSLRSWTNLQMLELQASGFEGPIPSSISVLKNLSELRISDLNGGASEFPLLKDMLKMNKLMLRSCNISGKIPSYLVQMSALMILDLSFNKLEGEIPNLEALSGLEIMYLTGNFLTGPIPDWIKNRDAKYRIDLSYNNFSESSVPSSCRETLNLFRSYDGGKTKELGKCLKTHCSKDYYSFHVNCGGLTTRVGNSVFEGDEESSGSEKFAYTRENWGTSSTGFFWGHNRTMTDYVAKNVSVLRVNDTELYTTARLSPLSLTYYGRCLANGNYTVTLHFAEIIFRDNQSFQSLGRRMFDGEQKLKDFDIEQSAKGVDKVDKRNFTAVVKNNTLEIRFQYAGKGTTAVPTRGTYGPLVSAISVESDFKPPSHRKRKIFISTGAGFLALFLILAVAFYAWWNQYIGKRISREQGPEEYQLEMGWLRRQNICVGVAKGLAFLHEESTLKIIHRDIKTNNVLLDKDLNPKISDFGLAKLVEEENTHISTGIAGTRGYIAPEYALWGHLTHKADVYSFGVVALEIVAGKSNMKFRPSENFFALVLQKKGSLMELVDPRLGSNFNKNEAEKIIRVALLCTSPSPALRPAMSEVVSMLEGHVSIQEFNMDSWIHDSELKLQALREKYDELYDDSIKTQTHVHRTSSTEEKENSSKSVLGSDPQD</sequence>
<evidence type="ECO:0000256" key="11">
    <source>
        <dbReference type="ARBA" id="ARBA00022777"/>
    </source>
</evidence>
<comment type="subcellular location">
    <subcellularLocation>
        <location evidence="1">Membrane</location>
        <topology evidence="1">Single-pass type I membrane protein</topology>
    </subcellularLocation>
</comment>
<dbReference type="GO" id="GO:0016020">
    <property type="term" value="C:membrane"/>
    <property type="evidence" value="ECO:0007669"/>
    <property type="project" value="UniProtKB-SubCell"/>
</dbReference>
<keyword evidence="14 20" id="KW-0472">Membrane</keyword>
<dbReference type="PANTHER" id="PTHR48006:SF66">
    <property type="entry name" value="PROTEIN KINASE DOMAIN-CONTAINING PROTEIN"/>
    <property type="match status" value="1"/>
</dbReference>
<comment type="catalytic activity">
    <reaction evidence="17">
        <text>L-threonyl-[protein] + ATP = O-phospho-L-threonyl-[protein] + ADP + H(+)</text>
        <dbReference type="Rhea" id="RHEA:46608"/>
        <dbReference type="Rhea" id="RHEA-COMP:11060"/>
        <dbReference type="Rhea" id="RHEA-COMP:11605"/>
        <dbReference type="ChEBI" id="CHEBI:15378"/>
        <dbReference type="ChEBI" id="CHEBI:30013"/>
        <dbReference type="ChEBI" id="CHEBI:30616"/>
        <dbReference type="ChEBI" id="CHEBI:61977"/>
        <dbReference type="ChEBI" id="CHEBI:456216"/>
        <dbReference type="EC" id="2.7.11.1"/>
    </reaction>
</comment>
<keyword evidence="13 20" id="KW-1133">Transmembrane helix</keyword>
<keyword evidence="16" id="KW-0325">Glycoprotein</keyword>
<comment type="caution">
    <text evidence="22">The sequence shown here is derived from an EMBL/GenBank/DDBJ whole genome shotgun (WGS) entry which is preliminary data.</text>
</comment>
<evidence type="ECO:0000256" key="7">
    <source>
        <dbReference type="ARBA" id="ARBA00022692"/>
    </source>
</evidence>
<dbReference type="SUPFAM" id="SSF56112">
    <property type="entry name" value="Protein kinase-like (PK-like)"/>
    <property type="match status" value="1"/>
</dbReference>
<evidence type="ECO:0000313" key="22">
    <source>
        <dbReference type="EMBL" id="KAK4399285.1"/>
    </source>
</evidence>
<name>A0AAE1WTJ8_9LAMI</name>
<keyword evidence="9" id="KW-0677">Repeat</keyword>
<keyword evidence="8" id="KW-0732">Signal</keyword>
<comment type="catalytic activity">
    <reaction evidence="18">
        <text>L-seryl-[protein] + ATP = O-phospho-L-seryl-[protein] + ADP + H(+)</text>
        <dbReference type="Rhea" id="RHEA:17989"/>
        <dbReference type="Rhea" id="RHEA-COMP:9863"/>
        <dbReference type="Rhea" id="RHEA-COMP:11604"/>
        <dbReference type="ChEBI" id="CHEBI:15378"/>
        <dbReference type="ChEBI" id="CHEBI:29999"/>
        <dbReference type="ChEBI" id="CHEBI:30616"/>
        <dbReference type="ChEBI" id="CHEBI:83421"/>
        <dbReference type="ChEBI" id="CHEBI:456216"/>
        <dbReference type="EC" id="2.7.11.1"/>
    </reaction>
</comment>
<evidence type="ECO:0000256" key="6">
    <source>
        <dbReference type="ARBA" id="ARBA00022679"/>
    </source>
</evidence>
<evidence type="ECO:0000256" key="2">
    <source>
        <dbReference type="ARBA" id="ARBA00012513"/>
    </source>
</evidence>
<keyword evidence="12" id="KW-0067">ATP-binding</keyword>
<dbReference type="Proteomes" id="UP001289374">
    <property type="component" value="Unassembled WGS sequence"/>
</dbReference>
<keyword evidence="15 22" id="KW-0675">Receptor</keyword>
<evidence type="ECO:0000256" key="20">
    <source>
        <dbReference type="SAM" id="Phobius"/>
    </source>
</evidence>
<evidence type="ECO:0000256" key="3">
    <source>
        <dbReference type="ARBA" id="ARBA00022527"/>
    </source>
</evidence>
<dbReference type="PANTHER" id="PTHR48006">
    <property type="entry name" value="LEUCINE-RICH REPEAT-CONTAINING PROTEIN DDB_G0281931-RELATED"/>
    <property type="match status" value="1"/>
</dbReference>
<dbReference type="EC" id="2.7.11.1" evidence="2"/>
<keyword evidence="7 20" id="KW-0812">Transmembrane</keyword>
<dbReference type="Pfam" id="PF11721">
    <property type="entry name" value="Malectin"/>
    <property type="match status" value="1"/>
</dbReference>
<keyword evidence="11 22" id="KW-0418">Kinase</keyword>
<dbReference type="InterPro" id="IPR008271">
    <property type="entry name" value="Ser/Thr_kinase_AS"/>
</dbReference>
<dbReference type="Pfam" id="PF00560">
    <property type="entry name" value="LRR_1"/>
    <property type="match status" value="2"/>
</dbReference>
<dbReference type="Gene3D" id="3.80.10.10">
    <property type="entry name" value="Ribonuclease Inhibitor"/>
    <property type="match status" value="3"/>
</dbReference>
<keyword evidence="5" id="KW-0433">Leucine-rich repeat</keyword>
<keyword evidence="10" id="KW-0547">Nucleotide-binding</keyword>
<dbReference type="AlphaFoldDB" id="A0AAE1WTJ8"/>
<evidence type="ECO:0000313" key="23">
    <source>
        <dbReference type="Proteomes" id="UP001289374"/>
    </source>
</evidence>
<dbReference type="PROSITE" id="PS51450">
    <property type="entry name" value="LRR"/>
    <property type="match status" value="2"/>
</dbReference>
<reference evidence="22" key="1">
    <citation type="submission" date="2020-06" db="EMBL/GenBank/DDBJ databases">
        <authorList>
            <person name="Li T."/>
            <person name="Hu X."/>
            <person name="Zhang T."/>
            <person name="Song X."/>
            <person name="Zhang H."/>
            <person name="Dai N."/>
            <person name="Sheng W."/>
            <person name="Hou X."/>
            <person name="Wei L."/>
        </authorList>
    </citation>
    <scope>NUCLEOTIDE SEQUENCE</scope>
    <source>
        <strain evidence="22">K16</strain>
        <tissue evidence="22">Leaf</tissue>
    </source>
</reference>
<dbReference type="EMBL" id="JACGWL010000007">
    <property type="protein sequence ID" value="KAK4399285.1"/>
    <property type="molecule type" value="Genomic_DNA"/>
</dbReference>
<evidence type="ECO:0000256" key="17">
    <source>
        <dbReference type="ARBA" id="ARBA00047899"/>
    </source>
</evidence>
<protein>
    <recommendedName>
        <fullName evidence="2">non-specific serine/threonine protein kinase</fullName>
        <ecNumber evidence="2">2.7.11.1</ecNumber>
    </recommendedName>
</protein>
<feature type="domain" description="Protein kinase" evidence="21">
    <location>
        <begin position="445"/>
        <end position="729"/>
    </location>
</feature>
<keyword evidence="23" id="KW-1185">Reference proteome</keyword>
<evidence type="ECO:0000256" key="14">
    <source>
        <dbReference type="ARBA" id="ARBA00023136"/>
    </source>
</evidence>
<dbReference type="PROSITE" id="PS50011">
    <property type="entry name" value="PROTEIN_KINASE_DOM"/>
    <property type="match status" value="1"/>
</dbReference>
<dbReference type="Pfam" id="PF00069">
    <property type="entry name" value="Pkinase"/>
    <property type="match status" value="1"/>
</dbReference>
<gene>
    <name evidence="22" type="ORF">Sango_1404000</name>
</gene>
<evidence type="ECO:0000256" key="15">
    <source>
        <dbReference type="ARBA" id="ARBA00023170"/>
    </source>
</evidence>
<dbReference type="Gene3D" id="1.10.510.10">
    <property type="entry name" value="Transferase(Phosphotransferase) domain 1"/>
    <property type="match status" value="1"/>
</dbReference>
<evidence type="ECO:0000256" key="16">
    <source>
        <dbReference type="ARBA" id="ARBA00023180"/>
    </source>
</evidence>
<accession>A0AAE1WTJ8</accession>
<dbReference type="SUPFAM" id="SSF52058">
    <property type="entry name" value="L domain-like"/>
    <property type="match status" value="1"/>
</dbReference>
<dbReference type="FunFam" id="2.60.120.430:FF:000004">
    <property type="entry name" value="Putative leucine-rich repeat receptor-like serine/threonine-protein kinase"/>
    <property type="match status" value="1"/>
</dbReference>
<evidence type="ECO:0000256" key="18">
    <source>
        <dbReference type="ARBA" id="ARBA00048679"/>
    </source>
</evidence>
<dbReference type="InterPro" id="IPR051824">
    <property type="entry name" value="LRR_Rcpt-Like_S/T_Kinase"/>
</dbReference>
<keyword evidence="6" id="KW-0808">Transferase</keyword>
<proteinExistence type="predicted"/>
<evidence type="ECO:0000256" key="5">
    <source>
        <dbReference type="ARBA" id="ARBA00022614"/>
    </source>
</evidence>
<keyword evidence="3" id="KW-0723">Serine/threonine-protein kinase</keyword>
<dbReference type="InterPro" id="IPR021720">
    <property type="entry name" value="Malectin_dom"/>
</dbReference>
<dbReference type="PROSITE" id="PS00108">
    <property type="entry name" value="PROTEIN_KINASE_ST"/>
    <property type="match status" value="1"/>
</dbReference>
<evidence type="ECO:0000259" key="21">
    <source>
        <dbReference type="PROSITE" id="PS50011"/>
    </source>
</evidence>
<dbReference type="InterPro" id="IPR001611">
    <property type="entry name" value="Leu-rich_rpt"/>
</dbReference>
<dbReference type="SMART" id="SM00220">
    <property type="entry name" value="S_TKc"/>
    <property type="match status" value="1"/>
</dbReference>
<evidence type="ECO:0000256" key="13">
    <source>
        <dbReference type="ARBA" id="ARBA00022989"/>
    </source>
</evidence>
<evidence type="ECO:0000256" key="19">
    <source>
        <dbReference type="SAM" id="MobiDB-lite"/>
    </source>
</evidence>
<evidence type="ECO:0000256" key="1">
    <source>
        <dbReference type="ARBA" id="ARBA00004479"/>
    </source>
</evidence>
<reference evidence="22" key="2">
    <citation type="journal article" date="2024" name="Plant">
        <title>Genomic evolution and insights into agronomic trait innovations of Sesamum species.</title>
        <authorList>
            <person name="Miao H."/>
            <person name="Wang L."/>
            <person name="Qu L."/>
            <person name="Liu H."/>
            <person name="Sun Y."/>
            <person name="Le M."/>
            <person name="Wang Q."/>
            <person name="Wei S."/>
            <person name="Zheng Y."/>
            <person name="Lin W."/>
            <person name="Duan Y."/>
            <person name="Cao H."/>
            <person name="Xiong S."/>
            <person name="Wang X."/>
            <person name="Wei L."/>
            <person name="Li C."/>
            <person name="Ma Q."/>
            <person name="Ju M."/>
            <person name="Zhao R."/>
            <person name="Li G."/>
            <person name="Mu C."/>
            <person name="Tian Q."/>
            <person name="Mei H."/>
            <person name="Zhang T."/>
            <person name="Gao T."/>
            <person name="Zhang H."/>
        </authorList>
    </citation>
    <scope>NUCLEOTIDE SEQUENCE</scope>
    <source>
        <strain evidence="22">K16</strain>
    </source>
</reference>
<evidence type="ECO:0000256" key="4">
    <source>
        <dbReference type="ARBA" id="ARBA00022553"/>
    </source>
</evidence>
<evidence type="ECO:0000256" key="8">
    <source>
        <dbReference type="ARBA" id="ARBA00022729"/>
    </source>
</evidence>
<dbReference type="FunFam" id="1.10.510.10:FF:000044">
    <property type="entry name" value="Putative LRR receptor-like serine/threonine-protein kinase"/>
    <property type="match status" value="1"/>
</dbReference>
<dbReference type="InterPro" id="IPR011009">
    <property type="entry name" value="Kinase-like_dom_sf"/>
</dbReference>
<organism evidence="22 23">
    <name type="scientific">Sesamum angolense</name>
    <dbReference type="NCBI Taxonomy" id="2727404"/>
    <lineage>
        <taxon>Eukaryota</taxon>
        <taxon>Viridiplantae</taxon>
        <taxon>Streptophyta</taxon>
        <taxon>Embryophyta</taxon>
        <taxon>Tracheophyta</taxon>
        <taxon>Spermatophyta</taxon>
        <taxon>Magnoliopsida</taxon>
        <taxon>eudicotyledons</taxon>
        <taxon>Gunneridae</taxon>
        <taxon>Pentapetalae</taxon>
        <taxon>asterids</taxon>
        <taxon>lamiids</taxon>
        <taxon>Lamiales</taxon>
        <taxon>Pedaliaceae</taxon>
        <taxon>Sesamum</taxon>
    </lineage>
</organism>
<dbReference type="GO" id="GO:0004674">
    <property type="term" value="F:protein serine/threonine kinase activity"/>
    <property type="evidence" value="ECO:0007669"/>
    <property type="project" value="UniProtKB-KW"/>
</dbReference>
<dbReference type="InterPro" id="IPR032675">
    <property type="entry name" value="LRR_dom_sf"/>
</dbReference>
<evidence type="ECO:0000256" key="12">
    <source>
        <dbReference type="ARBA" id="ARBA00022840"/>
    </source>
</evidence>
<evidence type="ECO:0000256" key="9">
    <source>
        <dbReference type="ARBA" id="ARBA00022737"/>
    </source>
</evidence>
<feature type="region of interest" description="Disordered" evidence="19">
    <location>
        <begin position="762"/>
        <end position="789"/>
    </location>
</feature>
<evidence type="ECO:0000256" key="10">
    <source>
        <dbReference type="ARBA" id="ARBA00022741"/>
    </source>
</evidence>